<gene>
    <name evidence="9" type="ORF">FZC76_06090</name>
</gene>
<sequence>MQNTKYYLALLLIMIFWGMNVPLVKILVENLSPVTMTAFRVMTAGLTVFLILSIFKLFRLPTKRETKYIILATLLNVVCHHYFLSLGLKGTSGTNAGIILGAGPILTALIATVLLNKKTNIQRWTGFILGGAGVTITILVGSNGISEVNIGDIYVFVSILTQAFSFILISKLAKTLDPRLLTGYMLVMGAGILLIIGLITEPGAIKEFANLSGEIWFAFFTSAIIATALGHMSYNFIIGKVGPAEASIFLNFTPFFALIGSVFMLGERVTVYHSIGLLLIVAGVLLGSGVLERGGNLEKSSVLPVQGVKK</sequence>
<dbReference type="OrthoDB" id="4529062at2"/>
<evidence type="ECO:0000256" key="1">
    <source>
        <dbReference type="ARBA" id="ARBA00004651"/>
    </source>
</evidence>
<evidence type="ECO:0000259" key="8">
    <source>
        <dbReference type="Pfam" id="PF00892"/>
    </source>
</evidence>
<reference evidence="9 10" key="1">
    <citation type="submission" date="2019-08" db="EMBL/GenBank/DDBJ databases">
        <title>Bacillus genomes from the desert of Cuatro Cienegas, Coahuila.</title>
        <authorList>
            <person name="Olmedo-Alvarez G."/>
        </authorList>
    </citation>
    <scope>NUCLEOTIDE SEQUENCE [LARGE SCALE GENOMIC DNA]</scope>
    <source>
        <strain evidence="9 10">CH28_1T</strain>
    </source>
</reference>
<dbReference type="AlphaFoldDB" id="A0A5D4T283"/>
<evidence type="ECO:0000313" key="9">
    <source>
        <dbReference type="EMBL" id="TYS69797.1"/>
    </source>
</evidence>
<feature type="transmembrane region" description="Helical" evidence="7">
    <location>
        <begin position="96"/>
        <end position="115"/>
    </location>
</feature>
<evidence type="ECO:0000256" key="4">
    <source>
        <dbReference type="ARBA" id="ARBA00022692"/>
    </source>
</evidence>
<feature type="transmembrane region" description="Helical" evidence="7">
    <location>
        <begin position="34"/>
        <end position="55"/>
    </location>
</feature>
<dbReference type="RefSeq" id="WP_148987358.1">
    <property type="nucleotide sequence ID" value="NZ_VTEV01000002.1"/>
</dbReference>
<feature type="transmembrane region" description="Helical" evidence="7">
    <location>
        <begin position="127"/>
        <end position="145"/>
    </location>
</feature>
<comment type="caution">
    <text evidence="9">The sequence shown here is derived from an EMBL/GenBank/DDBJ whole genome shotgun (WGS) entry which is preliminary data.</text>
</comment>
<evidence type="ECO:0000256" key="6">
    <source>
        <dbReference type="ARBA" id="ARBA00023136"/>
    </source>
</evidence>
<comment type="similarity">
    <text evidence="2">Belongs to the EamA transporter family.</text>
</comment>
<evidence type="ECO:0000256" key="2">
    <source>
        <dbReference type="ARBA" id="ARBA00007362"/>
    </source>
</evidence>
<dbReference type="PANTHER" id="PTHR32322:SF18">
    <property type="entry name" value="S-ADENOSYLMETHIONINE_S-ADENOSYLHOMOCYSTEINE TRANSPORTER"/>
    <property type="match status" value="1"/>
</dbReference>
<feature type="transmembrane region" description="Helical" evidence="7">
    <location>
        <begin position="246"/>
        <end position="265"/>
    </location>
</feature>
<accession>A0A5D4T283</accession>
<dbReference type="InterPro" id="IPR000620">
    <property type="entry name" value="EamA_dom"/>
</dbReference>
<comment type="subcellular location">
    <subcellularLocation>
        <location evidence="1">Cell membrane</location>
        <topology evidence="1">Multi-pass membrane protein</topology>
    </subcellularLocation>
</comment>
<dbReference type="PANTHER" id="PTHR32322">
    <property type="entry name" value="INNER MEMBRANE TRANSPORTER"/>
    <property type="match status" value="1"/>
</dbReference>
<dbReference type="InterPro" id="IPR050638">
    <property type="entry name" value="AA-Vitamin_Transporters"/>
</dbReference>
<dbReference type="Proteomes" id="UP000322524">
    <property type="component" value="Unassembled WGS sequence"/>
</dbReference>
<organism evidence="9 10">
    <name type="scientific">Sutcliffiella horikoshii</name>
    <dbReference type="NCBI Taxonomy" id="79883"/>
    <lineage>
        <taxon>Bacteria</taxon>
        <taxon>Bacillati</taxon>
        <taxon>Bacillota</taxon>
        <taxon>Bacilli</taxon>
        <taxon>Bacillales</taxon>
        <taxon>Bacillaceae</taxon>
        <taxon>Sutcliffiella</taxon>
    </lineage>
</organism>
<feature type="domain" description="EamA" evidence="8">
    <location>
        <begin position="150"/>
        <end position="286"/>
    </location>
</feature>
<dbReference type="SUPFAM" id="SSF103481">
    <property type="entry name" value="Multidrug resistance efflux transporter EmrE"/>
    <property type="match status" value="2"/>
</dbReference>
<keyword evidence="5 7" id="KW-1133">Transmembrane helix</keyword>
<evidence type="ECO:0000256" key="3">
    <source>
        <dbReference type="ARBA" id="ARBA00022475"/>
    </source>
</evidence>
<feature type="transmembrane region" description="Helical" evidence="7">
    <location>
        <begin position="215"/>
        <end position="234"/>
    </location>
</feature>
<keyword evidence="4 7" id="KW-0812">Transmembrane</keyword>
<feature type="transmembrane region" description="Helical" evidence="7">
    <location>
        <begin position="181"/>
        <end position="200"/>
    </location>
</feature>
<name>A0A5D4T283_9BACI</name>
<proteinExistence type="inferred from homology"/>
<feature type="transmembrane region" description="Helical" evidence="7">
    <location>
        <begin position="151"/>
        <end position="169"/>
    </location>
</feature>
<dbReference type="InterPro" id="IPR037185">
    <property type="entry name" value="EmrE-like"/>
</dbReference>
<dbReference type="STRING" id="79883.GCA_001636495_01001"/>
<protein>
    <submittedName>
        <fullName evidence="9">DMT family transporter</fullName>
    </submittedName>
</protein>
<evidence type="ECO:0000256" key="7">
    <source>
        <dbReference type="SAM" id="Phobius"/>
    </source>
</evidence>
<feature type="transmembrane region" description="Helical" evidence="7">
    <location>
        <begin position="7"/>
        <end position="28"/>
    </location>
</feature>
<dbReference type="GO" id="GO:0005886">
    <property type="term" value="C:plasma membrane"/>
    <property type="evidence" value="ECO:0007669"/>
    <property type="project" value="UniProtKB-SubCell"/>
</dbReference>
<dbReference type="EMBL" id="VTEV01000002">
    <property type="protein sequence ID" value="TYS69797.1"/>
    <property type="molecule type" value="Genomic_DNA"/>
</dbReference>
<feature type="transmembrane region" description="Helical" evidence="7">
    <location>
        <begin position="67"/>
        <end position="84"/>
    </location>
</feature>
<dbReference type="Pfam" id="PF00892">
    <property type="entry name" value="EamA"/>
    <property type="match status" value="2"/>
</dbReference>
<evidence type="ECO:0000313" key="10">
    <source>
        <dbReference type="Proteomes" id="UP000322524"/>
    </source>
</evidence>
<feature type="transmembrane region" description="Helical" evidence="7">
    <location>
        <begin position="271"/>
        <end position="291"/>
    </location>
</feature>
<keyword evidence="6 7" id="KW-0472">Membrane</keyword>
<feature type="domain" description="EamA" evidence="8">
    <location>
        <begin position="5"/>
        <end position="138"/>
    </location>
</feature>
<evidence type="ECO:0000256" key="5">
    <source>
        <dbReference type="ARBA" id="ARBA00022989"/>
    </source>
</evidence>
<keyword evidence="3" id="KW-1003">Cell membrane</keyword>